<feature type="region of interest" description="Disordered" evidence="1">
    <location>
        <begin position="252"/>
        <end position="297"/>
    </location>
</feature>
<dbReference type="AlphaFoldDB" id="A0A5N6PV76"/>
<evidence type="ECO:0000313" key="2">
    <source>
        <dbReference type="EMBL" id="KAD7116698.1"/>
    </source>
</evidence>
<evidence type="ECO:0000256" key="1">
    <source>
        <dbReference type="SAM" id="MobiDB-lite"/>
    </source>
</evidence>
<reference evidence="2 3" key="1">
    <citation type="submission" date="2019-05" db="EMBL/GenBank/DDBJ databases">
        <title>Mikania micrantha, genome provides insights into the molecular mechanism of rapid growth.</title>
        <authorList>
            <person name="Liu B."/>
        </authorList>
    </citation>
    <scope>NUCLEOTIDE SEQUENCE [LARGE SCALE GENOMIC DNA]</scope>
    <source>
        <strain evidence="2">NLD-2019</strain>
        <tissue evidence="2">Leaf</tissue>
    </source>
</reference>
<evidence type="ECO:0000313" key="3">
    <source>
        <dbReference type="Proteomes" id="UP000326396"/>
    </source>
</evidence>
<organism evidence="2 3">
    <name type="scientific">Mikania micrantha</name>
    <name type="common">bitter vine</name>
    <dbReference type="NCBI Taxonomy" id="192012"/>
    <lineage>
        <taxon>Eukaryota</taxon>
        <taxon>Viridiplantae</taxon>
        <taxon>Streptophyta</taxon>
        <taxon>Embryophyta</taxon>
        <taxon>Tracheophyta</taxon>
        <taxon>Spermatophyta</taxon>
        <taxon>Magnoliopsida</taxon>
        <taxon>eudicotyledons</taxon>
        <taxon>Gunneridae</taxon>
        <taxon>Pentapetalae</taxon>
        <taxon>asterids</taxon>
        <taxon>campanulids</taxon>
        <taxon>Asterales</taxon>
        <taxon>Asteraceae</taxon>
        <taxon>Asteroideae</taxon>
        <taxon>Heliantheae alliance</taxon>
        <taxon>Eupatorieae</taxon>
        <taxon>Mikania</taxon>
    </lineage>
</organism>
<accession>A0A5N6PV76</accession>
<feature type="compositionally biased region" description="Basic and acidic residues" evidence="1">
    <location>
        <begin position="269"/>
        <end position="297"/>
    </location>
</feature>
<dbReference type="EMBL" id="SZYD01000002">
    <property type="protein sequence ID" value="KAD7116698.1"/>
    <property type="molecule type" value="Genomic_DNA"/>
</dbReference>
<protein>
    <submittedName>
        <fullName evidence="2">Uncharacterized protein</fullName>
    </submittedName>
</protein>
<proteinExistence type="predicted"/>
<feature type="compositionally biased region" description="Basic residues" evidence="1">
    <location>
        <begin position="1"/>
        <end position="13"/>
    </location>
</feature>
<keyword evidence="3" id="KW-1185">Reference proteome</keyword>
<name>A0A5N6PV76_9ASTR</name>
<feature type="region of interest" description="Disordered" evidence="1">
    <location>
        <begin position="1"/>
        <end position="27"/>
    </location>
</feature>
<gene>
    <name evidence="2" type="ORF">E3N88_03966</name>
</gene>
<dbReference type="Proteomes" id="UP000326396">
    <property type="component" value="Linkage Group LG10"/>
</dbReference>
<sequence length="297" mass="33076">MRKSNLALNKKRKTVGESSGSGLGEKPTWERNELLSKVIEAKWMPQFYLDKEIGKSKLASNKKRKAVGESSGLGSMVALAFVSVDEKEVYIDDICSEKMEKSKLALNKKRKTVGESSGSGLGEKPTWERNDLLSKVIDAKCSPQFYLDKIYLAFGRKWGNKIGFKQKRKNVGESSGLGLGNVGGEKAVLSFDSPSKIAKFDIESTDPEKPYDYASEDPVIIESQHKGEGWLLSQFLLNAKVIPTSAKPKKLHPTTIFERANDMEEEEANEGRGDAKMGFHNEEPEDQAYHEAHQMDP</sequence>
<comment type="caution">
    <text evidence="2">The sequence shown here is derived from an EMBL/GenBank/DDBJ whole genome shotgun (WGS) entry which is preliminary data.</text>
</comment>